<evidence type="ECO:0000313" key="1">
    <source>
        <dbReference type="EMBL" id="CAG8653270.1"/>
    </source>
</evidence>
<dbReference type="Proteomes" id="UP000789901">
    <property type="component" value="Unassembled WGS sequence"/>
</dbReference>
<dbReference type="EMBL" id="CAJVQB010005103">
    <property type="protein sequence ID" value="CAG8653270.1"/>
    <property type="molecule type" value="Genomic_DNA"/>
</dbReference>
<protein>
    <submittedName>
        <fullName evidence="1">5991_t:CDS:1</fullName>
    </submittedName>
</protein>
<accession>A0ABN7UQJ9</accession>
<name>A0ABN7UQJ9_GIGMA</name>
<organism evidence="1 2">
    <name type="scientific">Gigaspora margarita</name>
    <dbReference type="NCBI Taxonomy" id="4874"/>
    <lineage>
        <taxon>Eukaryota</taxon>
        <taxon>Fungi</taxon>
        <taxon>Fungi incertae sedis</taxon>
        <taxon>Mucoromycota</taxon>
        <taxon>Glomeromycotina</taxon>
        <taxon>Glomeromycetes</taxon>
        <taxon>Diversisporales</taxon>
        <taxon>Gigasporaceae</taxon>
        <taxon>Gigaspora</taxon>
    </lineage>
</organism>
<comment type="caution">
    <text evidence="1">The sequence shown here is derived from an EMBL/GenBank/DDBJ whole genome shotgun (WGS) entry which is preliminary data.</text>
</comment>
<reference evidence="1 2" key="1">
    <citation type="submission" date="2021-06" db="EMBL/GenBank/DDBJ databases">
        <authorList>
            <person name="Kallberg Y."/>
            <person name="Tangrot J."/>
            <person name="Rosling A."/>
        </authorList>
    </citation>
    <scope>NUCLEOTIDE SEQUENCE [LARGE SCALE GENOMIC DNA]</scope>
    <source>
        <strain evidence="1 2">120-4 pot B 10/14</strain>
    </source>
</reference>
<keyword evidence="2" id="KW-1185">Reference proteome</keyword>
<evidence type="ECO:0000313" key="2">
    <source>
        <dbReference type="Proteomes" id="UP000789901"/>
    </source>
</evidence>
<sequence length="103" mass="11576">MDITNQSITMSPITELASTNMDITDLLTKNPFSLTLAELLTSLNHWADPLADYQIYSELTQNNLTFSNAIETKLNAMIEIEHTTNKRTTTEWLIATLKVMAGQ</sequence>
<proteinExistence type="predicted"/>
<gene>
    <name evidence="1" type="ORF">GMARGA_LOCUS9471</name>
</gene>